<protein>
    <submittedName>
        <fullName evidence="1">Uncharacterized protein</fullName>
    </submittedName>
</protein>
<accession>A0ABP0YBC8</accession>
<sequence>MAFSSQSPCLIPRTVFLISIVGFLLVSQSEALKSPFSLRDVLPLLPRKVSWRVLNYFNSAADLLPSFVGAVSSPEKSVQWQGACFYKNTAWLEFHNKSGSQYGGGTLHIKVSNAHSPTCMDVYIFATPYRWTWDNYFLSREHTLEFPQWQGKEEFEYVRSHSINHLKVKRAGVSVFLMQAGVWKSIEALYNLVALFVNSEWGEESNIKFLEKEMGTTFKQRPHPWPTKLNVDDIHSGDFLALSKIRGLSGAFETLEKWVTGSYAGHSALCLRDSKRNLWVAESGRGNDGMEGDIIDVLPWDEWWEYELNKDESNPHIALLPLHPDLRAKFNEAAAWEYVRTMVGKPYGYHNLIFSWIDTTHGNFPSPLDAHMVGSAMTIWNQMQPTFAGKLWNEALNKRLGTKGLELAEILVEVEKQGSSFGELLAIPEQDEWTYNDGKSATCVAFVVQIYKAAGLFGPLASSIQATEFTVKDAYTLKFYENNSSRLPKWCNAGDNVNKLPYCQILGKYRMELPGYNTIPPYQHMNERCPSLPNYFHPKNC</sequence>
<dbReference type="Proteomes" id="UP001642487">
    <property type="component" value="Chromosome 3"/>
</dbReference>
<dbReference type="InterPro" id="IPR038765">
    <property type="entry name" value="Papain-like_cys_pep_sf"/>
</dbReference>
<proteinExistence type="predicted"/>
<dbReference type="Gene3D" id="3.90.1720.10">
    <property type="entry name" value="endopeptidase domain like (from Nostoc punctiforme)"/>
    <property type="match status" value="1"/>
</dbReference>
<dbReference type="PANTHER" id="PTHR31354">
    <property type="entry name" value="OS01G0793500 PROTEIN"/>
    <property type="match status" value="1"/>
</dbReference>
<name>A0ABP0YBC8_9ROSI</name>
<dbReference type="SUPFAM" id="SSF54001">
    <property type="entry name" value="Cysteine proteinases"/>
    <property type="match status" value="1"/>
</dbReference>
<dbReference type="PANTHER" id="PTHR31354:SF2">
    <property type="entry name" value="OS01G0793500 PROTEIN"/>
    <property type="match status" value="1"/>
</dbReference>
<evidence type="ECO:0000313" key="2">
    <source>
        <dbReference type="Proteomes" id="UP001642487"/>
    </source>
</evidence>
<dbReference type="EMBL" id="OZ021737">
    <property type="protein sequence ID" value="CAK9317701.1"/>
    <property type="molecule type" value="Genomic_DNA"/>
</dbReference>
<gene>
    <name evidence="1" type="ORF">CITCOLO1_LOCUS9616</name>
</gene>
<reference evidence="1 2" key="1">
    <citation type="submission" date="2024-03" db="EMBL/GenBank/DDBJ databases">
        <authorList>
            <person name="Gkanogiannis A."/>
            <person name="Becerra Lopez-Lavalle L."/>
        </authorList>
    </citation>
    <scope>NUCLEOTIDE SEQUENCE [LARGE SCALE GENOMIC DNA]</scope>
</reference>
<evidence type="ECO:0000313" key="1">
    <source>
        <dbReference type="EMBL" id="CAK9317701.1"/>
    </source>
</evidence>
<keyword evidence="2" id="KW-1185">Reference proteome</keyword>
<organism evidence="1 2">
    <name type="scientific">Citrullus colocynthis</name>
    <name type="common">colocynth</name>
    <dbReference type="NCBI Taxonomy" id="252529"/>
    <lineage>
        <taxon>Eukaryota</taxon>
        <taxon>Viridiplantae</taxon>
        <taxon>Streptophyta</taxon>
        <taxon>Embryophyta</taxon>
        <taxon>Tracheophyta</taxon>
        <taxon>Spermatophyta</taxon>
        <taxon>Magnoliopsida</taxon>
        <taxon>eudicotyledons</taxon>
        <taxon>Gunneridae</taxon>
        <taxon>Pentapetalae</taxon>
        <taxon>rosids</taxon>
        <taxon>fabids</taxon>
        <taxon>Cucurbitales</taxon>
        <taxon>Cucurbitaceae</taxon>
        <taxon>Benincaseae</taxon>
        <taxon>Citrullus</taxon>
    </lineage>
</organism>